<evidence type="ECO:0000313" key="1">
    <source>
        <dbReference type="EMBL" id="CAH1987424.1"/>
    </source>
</evidence>
<gene>
    <name evidence="1" type="ORF">ACAOBT_LOCUS17839</name>
</gene>
<dbReference type="Proteomes" id="UP001152888">
    <property type="component" value="Unassembled WGS sequence"/>
</dbReference>
<dbReference type="EMBL" id="CAKOFQ010007018">
    <property type="protein sequence ID" value="CAH1987424.1"/>
    <property type="molecule type" value="Genomic_DNA"/>
</dbReference>
<protein>
    <submittedName>
        <fullName evidence="1">Uncharacterized protein</fullName>
    </submittedName>
</protein>
<dbReference type="AlphaFoldDB" id="A0A9P0L1F0"/>
<dbReference type="OrthoDB" id="6350391at2759"/>
<reference evidence="1" key="1">
    <citation type="submission" date="2022-03" db="EMBL/GenBank/DDBJ databases">
        <authorList>
            <person name="Sayadi A."/>
        </authorList>
    </citation>
    <scope>NUCLEOTIDE SEQUENCE</scope>
</reference>
<name>A0A9P0L1F0_ACAOB</name>
<proteinExistence type="predicted"/>
<sequence length="36" mass="4050">MDTISHEGTSRFFSSLNVFRQDSRGCNGNKSLTIPF</sequence>
<keyword evidence="2" id="KW-1185">Reference proteome</keyword>
<organism evidence="1 2">
    <name type="scientific">Acanthoscelides obtectus</name>
    <name type="common">Bean weevil</name>
    <name type="synonym">Bruchus obtectus</name>
    <dbReference type="NCBI Taxonomy" id="200917"/>
    <lineage>
        <taxon>Eukaryota</taxon>
        <taxon>Metazoa</taxon>
        <taxon>Ecdysozoa</taxon>
        <taxon>Arthropoda</taxon>
        <taxon>Hexapoda</taxon>
        <taxon>Insecta</taxon>
        <taxon>Pterygota</taxon>
        <taxon>Neoptera</taxon>
        <taxon>Endopterygota</taxon>
        <taxon>Coleoptera</taxon>
        <taxon>Polyphaga</taxon>
        <taxon>Cucujiformia</taxon>
        <taxon>Chrysomeloidea</taxon>
        <taxon>Chrysomelidae</taxon>
        <taxon>Bruchinae</taxon>
        <taxon>Bruchini</taxon>
        <taxon>Acanthoscelides</taxon>
    </lineage>
</organism>
<comment type="caution">
    <text evidence="1">The sequence shown here is derived from an EMBL/GenBank/DDBJ whole genome shotgun (WGS) entry which is preliminary data.</text>
</comment>
<accession>A0A9P0L1F0</accession>
<evidence type="ECO:0000313" key="2">
    <source>
        <dbReference type="Proteomes" id="UP001152888"/>
    </source>
</evidence>